<evidence type="ECO:0000313" key="3">
    <source>
        <dbReference type="WBParaSite" id="jg20401"/>
    </source>
</evidence>
<reference evidence="3" key="1">
    <citation type="submission" date="2022-11" db="UniProtKB">
        <authorList>
            <consortium name="WormBaseParasite"/>
        </authorList>
    </citation>
    <scope>IDENTIFICATION</scope>
</reference>
<organism evidence="2 3">
    <name type="scientific">Ditylenchus dipsaci</name>
    <dbReference type="NCBI Taxonomy" id="166011"/>
    <lineage>
        <taxon>Eukaryota</taxon>
        <taxon>Metazoa</taxon>
        <taxon>Ecdysozoa</taxon>
        <taxon>Nematoda</taxon>
        <taxon>Chromadorea</taxon>
        <taxon>Rhabditida</taxon>
        <taxon>Tylenchina</taxon>
        <taxon>Tylenchomorpha</taxon>
        <taxon>Sphaerularioidea</taxon>
        <taxon>Anguinidae</taxon>
        <taxon>Anguininae</taxon>
        <taxon>Ditylenchus</taxon>
    </lineage>
</organism>
<keyword evidence="2" id="KW-1185">Reference proteome</keyword>
<dbReference type="AlphaFoldDB" id="A0A915DKR9"/>
<protein>
    <submittedName>
        <fullName evidence="3">Uncharacterized protein</fullName>
    </submittedName>
</protein>
<sequence>MRERYERQTSLQNINEFDNYSEEAAGKIQRPRTTQTIEFLTSTPPAELSVFALSHNSLTKSSEHKTSSDPPHPVKQYPLHSIFVKKKIY</sequence>
<feature type="compositionally biased region" description="Polar residues" evidence="1">
    <location>
        <begin position="8"/>
        <end position="18"/>
    </location>
</feature>
<proteinExistence type="predicted"/>
<evidence type="ECO:0000313" key="2">
    <source>
        <dbReference type="Proteomes" id="UP000887574"/>
    </source>
</evidence>
<name>A0A915DKR9_9BILA</name>
<accession>A0A915DKR9</accession>
<feature type="region of interest" description="Disordered" evidence="1">
    <location>
        <begin position="1"/>
        <end position="31"/>
    </location>
</feature>
<dbReference type="Proteomes" id="UP000887574">
    <property type="component" value="Unplaced"/>
</dbReference>
<dbReference type="WBParaSite" id="jg20401">
    <property type="protein sequence ID" value="jg20401"/>
    <property type="gene ID" value="jg20401"/>
</dbReference>
<evidence type="ECO:0000256" key="1">
    <source>
        <dbReference type="SAM" id="MobiDB-lite"/>
    </source>
</evidence>